<organism evidence="1 2">
    <name type="scientific">Actinoplanes italicus</name>
    <dbReference type="NCBI Taxonomy" id="113567"/>
    <lineage>
        <taxon>Bacteria</taxon>
        <taxon>Bacillati</taxon>
        <taxon>Actinomycetota</taxon>
        <taxon>Actinomycetes</taxon>
        <taxon>Micromonosporales</taxon>
        <taxon>Micromonosporaceae</taxon>
        <taxon>Actinoplanes</taxon>
    </lineage>
</organism>
<proteinExistence type="predicted"/>
<dbReference type="RefSeq" id="WP_146169637.1">
    <property type="nucleotide sequence ID" value="NZ_BOMO01000163.1"/>
</dbReference>
<gene>
    <name evidence="1" type="ORF">CLV67_14260</name>
</gene>
<keyword evidence="2" id="KW-1185">Reference proteome</keyword>
<reference evidence="1 2" key="1">
    <citation type="submission" date="2018-03" db="EMBL/GenBank/DDBJ databases">
        <title>Genomic Encyclopedia of Archaeal and Bacterial Type Strains, Phase II (KMG-II): from individual species to whole genera.</title>
        <authorList>
            <person name="Goeker M."/>
        </authorList>
    </citation>
    <scope>NUCLEOTIDE SEQUENCE [LARGE SCALE GENOMIC DNA]</scope>
    <source>
        <strain evidence="1 2">DSM 43146</strain>
    </source>
</reference>
<dbReference type="Proteomes" id="UP000239415">
    <property type="component" value="Unassembled WGS sequence"/>
</dbReference>
<evidence type="ECO:0000313" key="1">
    <source>
        <dbReference type="EMBL" id="PRX07385.1"/>
    </source>
</evidence>
<dbReference type="AlphaFoldDB" id="A0A2T0JIF5"/>
<sequence length="73" mass="8223">MNGEVHGTRELTAVESDFLDRHGDAFIDARDAEPATWPKGEALSGDVLDQDGERVDVVQRRDGFTVVDRRRLR</sequence>
<accession>A0A2T0JIF5</accession>
<name>A0A2T0JIF5_9ACTN</name>
<dbReference type="OrthoDB" id="4919843at2"/>
<protein>
    <submittedName>
        <fullName evidence="1">Uncharacterized protein</fullName>
    </submittedName>
</protein>
<comment type="caution">
    <text evidence="1">The sequence shown here is derived from an EMBL/GenBank/DDBJ whole genome shotgun (WGS) entry which is preliminary data.</text>
</comment>
<dbReference type="EMBL" id="PVMZ01000042">
    <property type="protein sequence ID" value="PRX07385.1"/>
    <property type="molecule type" value="Genomic_DNA"/>
</dbReference>
<evidence type="ECO:0000313" key="2">
    <source>
        <dbReference type="Proteomes" id="UP000239415"/>
    </source>
</evidence>